<dbReference type="STRING" id="490188.SAMN04488068_2922"/>
<dbReference type="InterPro" id="IPR036662">
    <property type="entry name" value="PTS_EIIA_man-typ_sf"/>
</dbReference>
<accession>A0A1M5R6E1</accession>
<dbReference type="GO" id="GO:0016020">
    <property type="term" value="C:membrane"/>
    <property type="evidence" value="ECO:0007669"/>
    <property type="project" value="InterPro"/>
</dbReference>
<dbReference type="InterPro" id="IPR051471">
    <property type="entry name" value="Bacterial_PTS_sugar_comp"/>
</dbReference>
<dbReference type="GO" id="GO:0016740">
    <property type="term" value="F:transferase activity"/>
    <property type="evidence" value="ECO:0007669"/>
    <property type="project" value="UniProtKB-KW"/>
</dbReference>
<dbReference type="Proteomes" id="UP000199758">
    <property type="component" value="Unassembled WGS sequence"/>
</dbReference>
<reference evidence="3 4" key="1">
    <citation type="submission" date="2016-11" db="EMBL/GenBank/DDBJ databases">
        <authorList>
            <person name="Jaros S."/>
            <person name="Januszkiewicz K."/>
            <person name="Wedrychowicz H."/>
        </authorList>
    </citation>
    <scope>NUCLEOTIDE SEQUENCE [LARGE SCALE GENOMIC DNA]</scope>
    <source>
        <strain evidence="3 4">CGMCC 1.7049</strain>
    </source>
</reference>
<protein>
    <submittedName>
        <fullName evidence="3">PTS system, ascorbate-specific IIA component</fullName>
    </submittedName>
</protein>
<dbReference type="RefSeq" id="WP_072898593.1">
    <property type="nucleotide sequence ID" value="NZ_FQWZ01000007.1"/>
</dbReference>
<evidence type="ECO:0000259" key="2">
    <source>
        <dbReference type="PROSITE" id="PS51096"/>
    </source>
</evidence>
<evidence type="ECO:0000313" key="4">
    <source>
        <dbReference type="Proteomes" id="UP000199758"/>
    </source>
</evidence>
<feature type="domain" description="PTS EIIA type-4" evidence="2">
    <location>
        <begin position="7"/>
        <end position="129"/>
    </location>
</feature>
<gene>
    <name evidence="3" type="ORF">SAMN04488068_2922</name>
</gene>
<evidence type="ECO:0000313" key="3">
    <source>
        <dbReference type="EMBL" id="SHH21798.1"/>
    </source>
</evidence>
<dbReference type="SUPFAM" id="SSF53062">
    <property type="entry name" value="PTS system fructose IIA component-like"/>
    <property type="match status" value="1"/>
</dbReference>
<dbReference type="InterPro" id="IPR004701">
    <property type="entry name" value="PTS_EIIA_man-typ"/>
</dbReference>
<dbReference type="GO" id="GO:0009401">
    <property type="term" value="P:phosphoenolpyruvate-dependent sugar phosphotransferase system"/>
    <property type="evidence" value="ECO:0007669"/>
    <property type="project" value="InterPro"/>
</dbReference>
<dbReference type="OrthoDB" id="7065728at2"/>
<keyword evidence="4" id="KW-1185">Reference proteome</keyword>
<dbReference type="EMBL" id="FQWZ01000007">
    <property type="protein sequence ID" value="SHH21798.1"/>
    <property type="molecule type" value="Genomic_DNA"/>
</dbReference>
<dbReference type="PROSITE" id="PS51096">
    <property type="entry name" value="PTS_EIIA_TYPE_4"/>
    <property type="match status" value="1"/>
</dbReference>
<name>A0A1M5R6E1_9GAMM</name>
<dbReference type="PANTHER" id="PTHR33799">
    <property type="entry name" value="PTS PERMEASE-RELATED-RELATED"/>
    <property type="match status" value="1"/>
</dbReference>
<sequence length="137" mass="14262">MSAAGPAVGVLLVTHGKLGHLLLETMSDMLGPLPMACDVLEVRRVQATEVLLRQGARMIERLDAGAGVLMLTDAYGSTPANIANKLAIGTPTLVVAGVNLPMLVRVFNYPTLSLDVMARAAVEGGQKGVTLCPRASI</sequence>
<evidence type="ECO:0000256" key="1">
    <source>
        <dbReference type="ARBA" id="ARBA00022679"/>
    </source>
</evidence>
<organism evidence="3 4">
    <name type="scientific">Hydrocarboniphaga daqingensis</name>
    <dbReference type="NCBI Taxonomy" id="490188"/>
    <lineage>
        <taxon>Bacteria</taxon>
        <taxon>Pseudomonadati</taxon>
        <taxon>Pseudomonadota</taxon>
        <taxon>Gammaproteobacteria</taxon>
        <taxon>Nevskiales</taxon>
        <taxon>Nevskiaceae</taxon>
        <taxon>Hydrocarboniphaga</taxon>
    </lineage>
</organism>
<dbReference type="Gene3D" id="3.40.50.510">
    <property type="entry name" value="Phosphotransferase system, mannose-type IIA component"/>
    <property type="match status" value="1"/>
</dbReference>
<dbReference type="Pfam" id="PF03610">
    <property type="entry name" value="EIIA-man"/>
    <property type="match status" value="1"/>
</dbReference>
<proteinExistence type="predicted"/>
<keyword evidence="1" id="KW-0808">Transferase</keyword>
<dbReference type="PANTHER" id="PTHR33799:SF1">
    <property type="entry name" value="PTS SYSTEM MANNOSE-SPECIFIC EIIAB COMPONENT-RELATED"/>
    <property type="match status" value="1"/>
</dbReference>
<dbReference type="AlphaFoldDB" id="A0A1M5R6E1"/>